<organism evidence="1 2">
    <name type="scientific">Geobacter argillaceus</name>
    <dbReference type="NCBI Taxonomy" id="345631"/>
    <lineage>
        <taxon>Bacteria</taxon>
        <taxon>Pseudomonadati</taxon>
        <taxon>Thermodesulfobacteriota</taxon>
        <taxon>Desulfuromonadia</taxon>
        <taxon>Geobacterales</taxon>
        <taxon>Geobacteraceae</taxon>
        <taxon>Geobacter</taxon>
    </lineage>
</organism>
<comment type="caution">
    <text evidence="1">The sequence shown here is derived from an EMBL/GenBank/DDBJ whole genome shotgun (WGS) entry which is preliminary data.</text>
</comment>
<proteinExistence type="predicted"/>
<gene>
    <name evidence="1" type="ORF">JN12_00110</name>
</gene>
<keyword evidence="2" id="KW-1185">Reference proteome</keyword>
<protein>
    <submittedName>
        <fullName evidence="1">Uncharacterized protein UPF0227</fullName>
    </submittedName>
</protein>
<name>A0A562WSV6_9BACT</name>
<accession>A0A562WSV6</accession>
<sequence>MLNNSSGSRDNHSLLPHIVFSHGKESGPWGTKITHLAARAKRCGCSVQSIDYTCTTNPDERVEILLDSVTPTDKPLILVGSSMGGYVSVVASRVIRPRGLFLLAPALYLPGHGVQEPVPFAETIEIVHGWGDDIVPPENSIRFARLYRTTLHMIDGDHPLNGQVDVIGEWFERYLKAQ</sequence>
<reference evidence="1 2" key="1">
    <citation type="submission" date="2019-07" db="EMBL/GenBank/DDBJ databases">
        <title>Genomic Encyclopedia of Archaeal and Bacterial Type Strains, Phase II (KMG-II): from individual species to whole genera.</title>
        <authorList>
            <person name="Goeker M."/>
        </authorList>
    </citation>
    <scope>NUCLEOTIDE SEQUENCE [LARGE SCALE GENOMIC DNA]</scope>
    <source>
        <strain evidence="1 2">ATCC BAA-1139</strain>
    </source>
</reference>
<dbReference type="EMBL" id="VLLN01000001">
    <property type="protein sequence ID" value="TWJ33436.1"/>
    <property type="molecule type" value="Genomic_DNA"/>
</dbReference>
<dbReference type="OrthoDB" id="8903860at2"/>
<dbReference type="Proteomes" id="UP000319449">
    <property type="component" value="Unassembled WGS sequence"/>
</dbReference>
<dbReference type="AlphaFoldDB" id="A0A562WSV6"/>
<dbReference type="Gene3D" id="3.40.50.1820">
    <property type="entry name" value="alpha/beta hydrolase"/>
    <property type="match status" value="1"/>
</dbReference>
<dbReference type="SUPFAM" id="SSF53474">
    <property type="entry name" value="alpha/beta-Hydrolases"/>
    <property type="match status" value="1"/>
</dbReference>
<evidence type="ECO:0000313" key="2">
    <source>
        <dbReference type="Proteomes" id="UP000319449"/>
    </source>
</evidence>
<evidence type="ECO:0000313" key="1">
    <source>
        <dbReference type="EMBL" id="TWJ33436.1"/>
    </source>
</evidence>
<dbReference type="InterPro" id="IPR029058">
    <property type="entry name" value="AB_hydrolase_fold"/>
</dbReference>